<dbReference type="GO" id="GO:0005737">
    <property type="term" value="C:cytoplasm"/>
    <property type="evidence" value="ECO:0007669"/>
    <property type="project" value="TreeGrafter"/>
</dbReference>
<dbReference type="NCBIfam" id="TIGR00251">
    <property type="entry name" value="DUF167 family protein"/>
    <property type="match status" value="1"/>
</dbReference>
<dbReference type="SUPFAM" id="SSF69786">
    <property type="entry name" value="YggU-like"/>
    <property type="match status" value="1"/>
</dbReference>
<evidence type="ECO:0000313" key="2">
    <source>
        <dbReference type="EMBL" id="GAH98002.1"/>
    </source>
</evidence>
<comment type="caution">
    <text evidence="2">The sequence shown here is derived from an EMBL/GenBank/DDBJ whole genome shotgun (WGS) entry which is preliminary data.</text>
</comment>
<accession>X1JVA1</accession>
<dbReference type="PANTHER" id="PTHR13420">
    <property type="entry name" value="UPF0235 PROTEIN C15ORF40"/>
    <property type="match status" value="1"/>
</dbReference>
<proteinExistence type="inferred from homology"/>
<evidence type="ECO:0000256" key="1">
    <source>
        <dbReference type="ARBA" id="ARBA00010364"/>
    </source>
</evidence>
<dbReference type="Pfam" id="PF02594">
    <property type="entry name" value="DUF167"/>
    <property type="match status" value="1"/>
</dbReference>
<dbReference type="PANTHER" id="PTHR13420:SF7">
    <property type="entry name" value="UPF0235 PROTEIN C15ORF40"/>
    <property type="match status" value="1"/>
</dbReference>
<dbReference type="InterPro" id="IPR036591">
    <property type="entry name" value="YggU-like_sf"/>
</dbReference>
<dbReference type="Gene3D" id="3.30.1200.10">
    <property type="entry name" value="YggU-like"/>
    <property type="match status" value="1"/>
</dbReference>
<sequence length="69" mass="7464">KLVAAVSMEIAAPPVSGRANKELLRFLSKTLGVSSSDISIISGHSARDKLVRIRGLSHDRVFSLLFSEK</sequence>
<name>X1JVA1_9ZZZZ</name>
<comment type="similarity">
    <text evidence="1">Belongs to the UPF0235 family.</text>
</comment>
<feature type="non-terminal residue" evidence="2">
    <location>
        <position position="1"/>
    </location>
</feature>
<gene>
    <name evidence="2" type="ORF">S03H2_72164</name>
</gene>
<dbReference type="InterPro" id="IPR003746">
    <property type="entry name" value="DUF167"/>
</dbReference>
<protein>
    <submittedName>
        <fullName evidence="2">Uncharacterized protein</fullName>
    </submittedName>
</protein>
<organism evidence="2">
    <name type="scientific">marine sediment metagenome</name>
    <dbReference type="NCBI Taxonomy" id="412755"/>
    <lineage>
        <taxon>unclassified sequences</taxon>
        <taxon>metagenomes</taxon>
        <taxon>ecological metagenomes</taxon>
    </lineage>
</organism>
<dbReference type="SMART" id="SM01152">
    <property type="entry name" value="DUF167"/>
    <property type="match status" value="1"/>
</dbReference>
<feature type="non-terminal residue" evidence="2">
    <location>
        <position position="69"/>
    </location>
</feature>
<dbReference type="EMBL" id="BARU01048637">
    <property type="protein sequence ID" value="GAH98002.1"/>
    <property type="molecule type" value="Genomic_DNA"/>
</dbReference>
<reference evidence="2" key="1">
    <citation type="journal article" date="2014" name="Front. Microbiol.">
        <title>High frequency of phylogenetically diverse reductive dehalogenase-homologous genes in deep subseafloor sedimentary metagenomes.</title>
        <authorList>
            <person name="Kawai M."/>
            <person name="Futagami T."/>
            <person name="Toyoda A."/>
            <person name="Takaki Y."/>
            <person name="Nishi S."/>
            <person name="Hori S."/>
            <person name="Arai W."/>
            <person name="Tsubouchi T."/>
            <person name="Morono Y."/>
            <person name="Uchiyama I."/>
            <person name="Ito T."/>
            <person name="Fujiyama A."/>
            <person name="Inagaki F."/>
            <person name="Takami H."/>
        </authorList>
    </citation>
    <scope>NUCLEOTIDE SEQUENCE</scope>
    <source>
        <strain evidence="2">Expedition CK06-06</strain>
    </source>
</reference>
<dbReference type="AlphaFoldDB" id="X1JVA1"/>